<comment type="subcellular location">
    <subcellularLocation>
        <location evidence="1">Cell membrane</location>
        <topology evidence="1">Single-pass type I membrane protein</topology>
    </subcellularLocation>
</comment>
<name>A0A2A2J5N0_9BILA</name>
<proteinExistence type="predicted"/>
<dbReference type="Proteomes" id="UP000218231">
    <property type="component" value="Unassembled WGS sequence"/>
</dbReference>
<feature type="region of interest" description="Disordered" evidence="8">
    <location>
        <begin position="374"/>
        <end position="454"/>
    </location>
</feature>
<keyword evidence="2" id="KW-0193">Cuticle</keyword>
<keyword evidence="4 9" id="KW-0812">Transmembrane</keyword>
<evidence type="ECO:0000256" key="9">
    <source>
        <dbReference type="SAM" id="Phobius"/>
    </source>
</evidence>
<evidence type="ECO:0000256" key="6">
    <source>
        <dbReference type="ARBA" id="ARBA00022989"/>
    </source>
</evidence>
<evidence type="ECO:0000256" key="1">
    <source>
        <dbReference type="ARBA" id="ARBA00004251"/>
    </source>
</evidence>
<reference evidence="11 12" key="1">
    <citation type="journal article" date="2017" name="Curr. Biol.">
        <title>Genome architecture and evolution of a unichromosomal asexual nematode.</title>
        <authorList>
            <person name="Fradin H."/>
            <person name="Zegar C."/>
            <person name="Gutwein M."/>
            <person name="Lucas J."/>
            <person name="Kovtun M."/>
            <person name="Corcoran D."/>
            <person name="Baugh L.R."/>
            <person name="Kiontke K."/>
            <person name="Gunsalus K."/>
            <person name="Fitch D.H."/>
            <person name="Piano F."/>
        </authorList>
    </citation>
    <scope>NUCLEOTIDE SEQUENCE [LARGE SCALE GENOMIC DNA]</scope>
    <source>
        <strain evidence="11">PF1309</strain>
    </source>
</reference>
<dbReference type="PANTHER" id="PTHR22907">
    <property type="entry name" value="GH04558P"/>
    <property type="match status" value="1"/>
</dbReference>
<dbReference type="Pfam" id="PF25057">
    <property type="entry name" value="CUT_N"/>
    <property type="match status" value="1"/>
</dbReference>
<protein>
    <recommendedName>
        <fullName evidence="10">ZP domain-containing protein</fullName>
    </recommendedName>
</protein>
<dbReference type="GO" id="GO:0042302">
    <property type="term" value="F:structural constituent of cuticle"/>
    <property type="evidence" value="ECO:0007669"/>
    <property type="project" value="UniProtKB-KW"/>
</dbReference>
<dbReference type="PROSITE" id="PS51034">
    <property type="entry name" value="ZP_2"/>
    <property type="match status" value="1"/>
</dbReference>
<evidence type="ECO:0000313" key="11">
    <source>
        <dbReference type="EMBL" id="PAV56792.1"/>
    </source>
</evidence>
<comment type="caution">
    <text evidence="11">The sequence shown here is derived from an EMBL/GenBank/DDBJ whole genome shotgun (WGS) entry which is preliminary data.</text>
</comment>
<dbReference type="InterPro" id="IPR057475">
    <property type="entry name" value="CUT_C"/>
</dbReference>
<feature type="domain" description="ZP" evidence="10">
    <location>
        <begin position="20"/>
        <end position="260"/>
    </location>
</feature>
<dbReference type="AlphaFoldDB" id="A0A2A2J5N0"/>
<dbReference type="OrthoDB" id="6139674at2759"/>
<keyword evidence="5" id="KW-0732">Signal</keyword>
<keyword evidence="7 9" id="KW-0472">Membrane</keyword>
<evidence type="ECO:0000256" key="2">
    <source>
        <dbReference type="ARBA" id="ARBA00022460"/>
    </source>
</evidence>
<keyword evidence="6 9" id="KW-1133">Transmembrane helix</keyword>
<dbReference type="GO" id="GO:0005886">
    <property type="term" value="C:plasma membrane"/>
    <property type="evidence" value="ECO:0007669"/>
    <property type="project" value="UniProtKB-SubCell"/>
</dbReference>
<evidence type="ECO:0000256" key="3">
    <source>
        <dbReference type="ARBA" id="ARBA00022475"/>
    </source>
</evidence>
<dbReference type="InterPro" id="IPR001507">
    <property type="entry name" value="ZP_dom"/>
</dbReference>
<feature type="region of interest" description="Disordered" evidence="8">
    <location>
        <begin position="308"/>
        <end position="334"/>
    </location>
</feature>
<evidence type="ECO:0000313" key="12">
    <source>
        <dbReference type="Proteomes" id="UP000218231"/>
    </source>
</evidence>
<keyword evidence="3" id="KW-1003">Cell membrane</keyword>
<dbReference type="InterPro" id="IPR051962">
    <property type="entry name" value="Cuticlin"/>
</dbReference>
<feature type="compositionally biased region" description="Polar residues" evidence="8">
    <location>
        <begin position="421"/>
        <end position="438"/>
    </location>
</feature>
<evidence type="ECO:0000256" key="4">
    <source>
        <dbReference type="ARBA" id="ARBA00022692"/>
    </source>
</evidence>
<gene>
    <name evidence="11" type="ORF">WR25_05048</name>
</gene>
<evidence type="ECO:0000256" key="5">
    <source>
        <dbReference type="ARBA" id="ARBA00022729"/>
    </source>
</evidence>
<dbReference type="InterPro" id="IPR056953">
    <property type="entry name" value="CUT_N"/>
</dbReference>
<accession>A0A2A2J5N0</accession>
<evidence type="ECO:0000259" key="10">
    <source>
        <dbReference type="PROSITE" id="PS51034"/>
    </source>
</evidence>
<dbReference type="PANTHER" id="PTHR22907:SF58">
    <property type="entry name" value="ZP DOMAIN-CONTAINING PROTEIN"/>
    <property type="match status" value="1"/>
</dbReference>
<evidence type="ECO:0000256" key="8">
    <source>
        <dbReference type="SAM" id="MobiDB-lite"/>
    </source>
</evidence>
<keyword evidence="12" id="KW-1185">Reference proteome</keyword>
<dbReference type="Pfam" id="PF25301">
    <property type="entry name" value="CUT_C"/>
    <property type="match status" value="1"/>
</dbReference>
<evidence type="ECO:0000256" key="7">
    <source>
        <dbReference type="ARBA" id="ARBA00023136"/>
    </source>
</evidence>
<sequence>MTPETLTAFQGVEAMEPTLECANDGIKLHIDPRGHFTGHVYVKGFFHGHNCHLNYCHSGISQAFTMDIPYRGNCNVRRHRSLDPPTVSYEATIVVQHHPFFITSGDRAYRLHCVYRQEKTTLEQNLNINELPTEPVQGTSSPTCRYDVLSETLHGPALRFANVGDPVVHRWSCDGSGYGFLVHSCVVQDEAKTEYKLIDERGCVTDSSLVPEITYSNDFEYASTTIRAFRFAEQLVVHFSCQITLCSLDEQGCEGISPPACHPTKLPPTKVTYRAGTVGSTEPTAATTTTTKAYYPSTRPSAHTFYTTSTETKKNESTTNYGNLEKSGYGENTPPVDDSDYHPFAGGDIDWTDVAGSTPKTTSKTTMRYTSRVTLPPRLSSKFEGNMKMGTEGGYDFPNHPPPSTQGPYSKVKQVSGGSYGSSPQNNGYGQSKNQNYGQAPGYTPYDEAKGKGSTEESFNYGLEIVRGTTSAGYQIHTISKIQSGMEDLLQEMPTSEPLPYPAKAGIYFAANRRSARSQKNANETEERKKMTVEVESKDFLVFTSDNPILRQSLANSMKSKQKLAPNHENSNSCGKIITIQGILLAICAIMQIASIVVILYQRRYYVRTLKALGNECGPNL</sequence>
<dbReference type="SMART" id="SM00241">
    <property type="entry name" value="ZP"/>
    <property type="match status" value="1"/>
</dbReference>
<organism evidence="11 12">
    <name type="scientific">Diploscapter pachys</name>
    <dbReference type="NCBI Taxonomy" id="2018661"/>
    <lineage>
        <taxon>Eukaryota</taxon>
        <taxon>Metazoa</taxon>
        <taxon>Ecdysozoa</taxon>
        <taxon>Nematoda</taxon>
        <taxon>Chromadorea</taxon>
        <taxon>Rhabditida</taxon>
        <taxon>Rhabditina</taxon>
        <taxon>Rhabditomorpha</taxon>
        <taxon>Rhabditoidea</taxon>
        <taxon>Rhabditidae</taxon>
        <taxon>Diploscapter</taxon>
    </lineage>
</organism>
<feature type="transmembrane region" description="Helical" evidence="9">
    <location>
        <begin position="578"/>
        <end position="601"/>
    </location>
</feature>
<dbReference type="EMBL" id="LIAE01010679">
    <property type="protein sequence ID" value="PAV56792.1"/>
    <property type="molecule type" value="Genomic_DNA"/>
</dbReference>